<keyword evidence="8" id="KW-1071">Ligand-gated ion channel</keyword>
<evidence type="ECO:0000256" key="4">
    <source>
        <dbReference type="ARBA" id="ARBA00022692"/>
    </source>
</evidence>
<evidence type="ECO:0000256" key="5">
    <source>
        <dbReference type="ARBA" id="ARBA00022989"/>
    </source>
</evidence>
<evidence type="ECO:0000256" key="2">
    <source>
        <dbReference type="ARBA" id="ARBA00009848"/>
    </source>
</evidence>
<protein>
    <submittedName>
        <fullName evidence="11">Purinergic receptor P2X 6</fullName>
    </submittedName>
</protein>
<evidence type="ECO:0000313" key="11">
    <source>
        <dbReference type="Ensembl" id="ENSACDP00005010257.1"/>
    </source>
</evidence>
<evidence type="ECO:0000256" key="7">
    <source>
        <dbReference type="ARBA" id="ARBA00023136"/>
    </source>
</evidence>
<feature type="transmembrane region" description="Helical" evidence="10">
    <location>
        <begin position="32"/>
        <end position="52"/>
    </location>
</feature>
<sequence length="460" mass="51028">MAAAALCGGLLDYKTEKFALTRNRRVGLLHRLLQLAVLGYLLGWVLVVRRGYQDTDAAPHVSVITKLKGVSVTRAKDARSRLWDAADYASPPQGENVLFLVTNFIATAKQAQGTCPESPSVLDGMCTEDVDCPVGSPVVHGNGIKTGKCVMFNTTHSTCEIYGWCPVENNTLPRKPLLAEAENFTLFIKNTVNFTKFNFSKGNTLQTNDPTYFKSCTYDPFFNPSCPVFRIGDVVEAAGETFGDLALLGGSISIRIEWDCDLDQSTAQCQPQYSFILVDRRYNFRPQWSVTWFCSIWIQRLTSIGRRSLRRQNPPKVRQRQQLNHSGLTKTSGMLSDDHCSIWSDLQIDVMGAQLQAQWMWPTAGLKAHGWGCGLPFLEKCLYQQEPWAHRACVESPHLGVPLAQCTAMQLPGPMGHQPSAATPLSCCGSWSLLGSSWSMLNTRGLKYFALLPFLDGSWG</sequence>
<evidence type="ECO:0000256" key="1">
    <source>
        <dbReference type="ARBA" id="ARBA00004308"/>
    </source>
</evidence>
<dbReference type="GO" id="GO:0005886">
    <property type="term" value="C:plasma membrane"/>
    <property type="evidence" value="ECO:0007669"/>
    <property type="project" value="InterPro"/>
</dbReference>
<evidence type="ECO:0000256" key="8">
    <source>
        <dbReference type="ARBA" id="ARBA00023286"/>
    </source>
</evidence>
<dbReference type="GO" id="GO:0005524">
    <property type="term" value="F:ATP binding"/>
    <property type="evidence" value="ECO:0007669"/>
    <property type="project" value="InterPro"/>
</dbReference>
<dbReference type="GO" id="GO:0033198">
    <property type="term" value="P:response to ATP"/>
    <property type="evidence" value="ECO:0007669"/>
    <property type="project" value="InterPro"/>
</dbReference>
<keyword evidence="7 10" id="KW-0472">Membrane</keyword>
<keyword evidence="9" id="KW-0407">Ion channel</keyword>
<dbReference type="PRINTS" id="PR01307">
    <property type="entry name" value="P2XRECEPTOR"/>
</dbReference>
<keyword evidence="12" id="KW-1185">Reference proteome</keyword>
<evidence type="ECO:0000256" key="3">
    <source>
        <dbReference type="ARBA" id="ARBA00022448"/>
    </source>
</evidence>
<dbReference type="InterPro" id="IPR003049">
    <property type="entry name" value="P2X6_purnocptor"/>
</dbReference>
<dbReference type="GO" id="GO:0001614">
    <property type="term" value="F:purinergic nucleotide receptor activity"/>
    <property type="evidence" value="ECO:0007669"/>
    <property type="project" value="InterPro"/>
</dbReference>
<evidence type="ECO:0000256" key="9">
    <source>
        <dbReference type="ARBA" id="ARBA00023303"/>
    </source>
</evidence>
<keyword evidence="5 10" id="KW-1133">Transmembrane helix</keyword>
<dbReference type="Pfam" id="PF00864">
    <property type="entry name" value="P2X_receptor"/>
    <property type="match status" value="1"/>
</dbReference>
<evidence type="ECO:0000313" key="12">
    <source>
        <dbReference type="Proteomes" id="UP000694521"/>
    </source>
</evidence>
<accession>A0A8B9DR87</accession>
<dbReference type="Gene3D" id="1.10.287.940">
    <property type="entry name" value="atp-gated p2x4 ion channel"/>
    <property type="match status" value="1"/>
</dbReference>
<evidence type="ECO:0000256" key="6">
    <source>
        <dbReference type="ARBA" id="ARBA00023065"/>
    </source>
</evidence>
<reference evidence="11" key="2">
    <citation type="submission" date="2025-09" db="UniProtKB">
        <authorList>
            <consortium name="Ensembl"/>
        </authorList>
    </citation>
    <scope>IDENTIFICATION</scope>
</reference>
<comment type="similarity">
    <text evidence="2">Belongs to the P2X receptor family.</text>
</comment>
<dbReference type="PRINTS" id="PR01313">
    <property type="entry name" value="P2X6RECEPTOR"/>
</dbReference>
<dbReference type="AlphaFoldDB" id="A0A8B9DR87"/>
<keyword evidence="6" id="KW-0406">Ion transport</keyword>
<dbReference type="GO" id="GO:0004931">
    <property type="term" value="F:extracellularly ATP-gated monoatomic cation channel activity"/>
    <property type="evidence" value="ECO:0007669"/>
    <property type="project" value="InterPro"/>
</dbReference>
<dbReference type="InterPro" id="IPR059116">
    <property type="entry name" value="P2X_receptor"/>
</dbReference>
<dbReference type="GO" id="GO:0070588">
    <property type="term" value="P:calcium ion transmembrane transport"/>
    <property type="evidence" value="ECO:0007669"/>
    <property type="project" value="TreeGrafter"/>
</dbReference>
<dbReference type="NCBIfam" id="TIGR00863">
    <property type="entry name" value="P2X"/>
    <property type="match status" value="1"/>
</dbReference>
<name>A0A8B9DR87_ANSCY</name>
<dbReference type="PANTHER" id="PTHR10125">
    <property type="entry name" value="P2X PURINOCEPTOR"/>
    <property type="match status" value="1"/>
</dbReference>
<reference evidence="11" key="1">
    <citation type="submission" date="2025-08" db="UniProtKB">
        <authorList>
            <consortium name="Ensembl"/>
        </authorList>
    </citation>
    <scope>IDENTIFICATION</scope>
</reference>
<keyword evidence="3" id="KW-0813">Transport</keyword>
<dbReference type="PANTHER" id="PTHR10125:SF21">
    <property type="entry name" value="P2X PURINOCEPTOR 6"/>
    <property type="match status" value="1"/>
</dbReference>
<comment type="subcellular location">
    <subcellularLocation>
        <location evidence="1">Endomembrane system</location>
    </subcellularLocation>
</comment>
<dbReference type="GO" id="GO:0012505">
    <property type="term" value="C:endomembrane system"/>
    <property type="evidence" value="ECO:0007669"/>
    <property type="project" value="UniProtKB-SubCell"/>
</dbReference>
<dbReference type="Proteomes" id="UP000694521">
    <property type="component" value="Unplaced"/>
</dbReference>
<dbReference type="GO" id="GO:0098794">
    <property type="term" value="C:postsynapse"/>
    <property type="evidence" value="ECO:0007669"/>
    <property type="project" value="GOC"/>
</dbReference>
<keyword evidence="4 10" id="KW-0812">Transmembrane</keyword>
<dbReference type="Gene3D" id="2.60.490.10">
    <property type="entry name" value="atp-gated p2x4 ion channel domain"/>
    <property type="match status" value="1"/>
</dbReference>
<organism evidence="11 12">
    <name type="scientific">Anser cygnoides</name>
    <name type="common">Swan goose</name>
    <dbReference type="NCBI Taxonomy" id="8845"/>
    <lineage>
        <taxon>Eukaryota</taxon>
        <taxon>Metazoa</taxon>
        <taxon>Chordata</taxon>
        <taxon>Craniata</taxon>
        <taxon>Vertebrata</taxon>
        <taxon>Euteleostomi</taxon>
        <taxon>Archelosauria</taxon>
        <taxon>Archosauria</taxon>
        <taxon>Dinosauria</taxon>
        <taxon>Saurischia</taxon>
        <taxon>Theropoda</taxon>
        <taxon>Coelurosauria</taxon>
        <taxon>Aves</taxon>
        <taxon>Neognathae</taxon>
        <taxon>Galloanserae</taxon>
        <taxon>Anseriformes</taxon>
        <taxon>Anatidae</taxon>
        <taxon>Anserinae</taxon>
        <taxon>Anser</taxon>
    </lineage>
</organism>
<dbReference type="InterPro" id="IPR027309">
    <property type="entry name" value="P2X_extracellular_dom_sf"/>
</dbReference>
<proteinExistence type="inferred from homology"/>
<evidence type="ECO:0000256" key="10">
    <source>
        <dbReference type="SAM" id="Phobius"/>
    </source>
</evidence>
<dbReference type="InterPro" id="IPR001429">
    <property type="entry name" value="P2X_purnocptor"/>
</dbReference>
<dbReference type="Ensembl" id="ENSACDT00005012313.1">
    <property type="protein sequence ID" value="ENSACDP00005010257.1"/>
    <property type="gene ID" value="ENSACDG00005007474.1"/>
</dbReference>